<feature type="domain" description="Ras-GEF" evidence="5">
    <location>
        <begin position="872"/>
        <end position="1100"/>
    </location>
</feature>
<dbReference type="GO" id="GO:0016324">
    <property type="term" value="C:apical plasma membrane"/>
    <property type="evidence" value="ECO:0007669"/>
    <property type="project" value="TreeGrafter"/>
</dbReference>
<feature type="region of interest" description="Disordered" evidence="4">
    <location>
        <begin position="1"/>
        <end position="25"/>
    </location>
</feature>
<dbReference type="OrthoDB" id="21144at2759"/>
<protein>
    <recommendedName>
        <fullName evidence="13">Rap guanine nucleotide exchange factor 2</fullName>
    </recommendedName>
</protein>
<feature type="region of interest" description="Disordered" evidence="4">
    <location>
        <begin position="53"/>
        <end position="73"/>
    </location>
</feature>
<dbReference type="SMART" id="SM00228">
    <property type="entry name" value="PDZ"/>
    <property type="match status" value="1"/>
</dbReference>
<feature type="domain" description="PDZ" evidence="8">
    <location>
        <begin position="500"/>
        <end position="571"/>
    </location>
</feature>
<feature type="region of interest" description="Disordered" evidence="4">
    <location>
        <begin position="644"/>
        <end position="679"/>
    </location>
</feature>
<dbReference type="SMART" id="SM00229">
    <property type="entry name" value="RasGEFN"/>
    <property type="match status" value="1"/>
</dbReference>
<dbReference type="SUPFAM" id="SSF54236">
    <property type="entry name" value="Ubiquitin-like"/>
    <property type="match status" value="1"/>
</dbReference>
<evidence type="ECO:0000259" key="6">
    <source>
        <dbReference type="PROSITE" id="PS50042"/>
    </source>
</evidence>
<evidence type="ECO:0000259" key="5">
    <source>
        <dbReference type="PROSITE" id="PS50009"/>
    </source>
</evidence>
<dbReference type="PROSITE" id="PS50212">
    <property type="entry name" value="RASGEF_NTER"/>
    <property type="match status" value="1"/>
</dbReference>
<dbReference type="CDD" id="cd00038">
    <property type="entry name" value="CAP_ED"/>
    <property type="match status" value="1"/>
</dbReference>
<dbReference type="GO" id="GO:0007265">
    <property type="term" value="P:Ras protein signal transduction"/>
    <property type="evidence" value="ECO:0007669"/>
    <property type="project" value="TreeGrafter"/>
</dbReference>
<dbReference type="SUPFAM" id="SSF50156">
    <property type="entry name" value="PDZ domain-like"/>
    <property type="match status" value="1"/>
</dbReference>
<evidence type="ECO:0000313" key="11">
    <source>
        <dbReference type="EMBL" id="CAD7241670.1"/>
    </source>
</evidence>
<feature type="region of interest" description="Disordered" evidence="4">
    <location>
        <begin position="1471"/>
        <end position="1518"/>
    </location>
</feature>
<sequence length="1612" mass="179798">MKGVASHDVPASSRCHGDGSLRIPTRRHGDLERTLPYAVRKSGPGVRGVKVGKGDGRAFGRKPNEQGRRSSECFSLSQPEMIMIDRPEVAGFLPTTDHQSVNSMNLERLLALEGEEVALPPVGEAIAPSRRRLPSTDHCEQYIPDTYRLAEDHNVSHVPIFHGIRCAESDTSSAYSGSDTMASAQSSGDTDEVDLTGLVEGNVDSDEEEDLVESMESLAVRDAVRECLEKDPADRTEDDIEVLLEFTQQLRAFSNMTLAVRRALCTVMVFAVVEKAGTIVMNDGEELDSWSVIVNGSVEVVHEGTKYELHLGDSFGITPTMEKMHHKGVMRTKVDDCQFVCIAQIHYYRILHQGEENIVRHEEGGQVVLVTEQRLVDGGSRSGHIVIKGTPERLMLQLMEDNSVIDPTFVEDFLLMHRVFIDSHITVANQLLDWFRNPSLRDKVTRVVLLWVNNHFTDFEMDPRMMEFLETFELGLEQEKMHGQLRLLNIACAAKARTRTVTLARPKRDDVLHFSILGGYERGAGIFISKVEKGSKAEDIGLKRGDQIIEVNGQSFVHMSHAKALEILRSTTHLSITVKSNLLAFKEMLQTPDRSPVPRSRSQGRHKSREIHPPPPPLQCISTTVDIMKHRNLTQGTALFDSLTGVTSSPNRDSGVSCSNGSASGSSSGKSQGNKGFMTLGHKNRFRKAILNFIPKNFMSHDAGTVTGGSSDDSLYPPSLTSSGQGSLYHSRSNPDLSSLCLEDSQSSTDQGNTLPRPDFPEHVLKVFRSDQTCKYLLIHKETTAREVVMLTLREFGITDPSSDYSLCEVTVAEGGIIKQRRLPDQLQNLAERMGLSSRYYLKNNLVTEPLVPDDMAGELLRESTVHLLGLRPVEVATQLTLQDFSIFRQIEATEYVDDLFNLASPYGTPMLSQFSELVNREMFWVVTEICSEHNLMRRMRLIKHFIKIARHCKECKNLNTMFAILSGLEYGSVRRLRSTWERLPAKYERLFQEMKTLMDPSRNMAKYRNLLSSDCGQPPIIPFWPVVKKDLTFIDLGNDTKVDGLVNAEKLRMIAKEIRGLINMCSAPYDFLTMLELGGQPASNAMVTMNQLTTGGQISLSTVKRRKKSMQTPNPKKMFEEAQMVRRVKAYLARLHVVTDEENLRQMSLDCEGTGTSATAIGALLNTASSSATLKRRVTQTTFPTVTVQPTNGHPSPTLSTASSASNQSGDARKPKFGAASPQSVKKLLALSEPKTRPYQPPALSPTPSPTSIRKTSAGCVGNEKIIPLKQERSHSESMMTVPIFPAVDLNAESSSVTSLVHHKRHDKFSARHRDLCHDGHGDVPPADTKPPQPRLPLSALSHHTSVSYFRRASALPQGMGNRVVRSQPPTPPPGVSADHTSLFGFSTAFSHPRPTQKHSGWTRRLPDVEGRTTGSGQHHPSRWLSNQPPKLRARAQSTDSLGVTSSMPYRQLHDQDDCPADLLNHLNEVRSNGPWKEDGDQKEEEEAHVRHRQHSRGTEKDQTPHSSPAEAPEYTEEQIKKCKDYYEVLGVGKDFAESELKKQYRRLALILHPDKNKAPGAGEAFKAVGNAYAILSDKDKRRQYDLYGSEESTRTTHRHRHYDDYDNFFQ</sequence>
<feature type="compositionally biased region" description="Polar residues" evidence="4">
    <location>
        <begin position="1437"/>
        <end position="1446"/>
    </location>
</feature>
<keyword evidence="2 3" id="KW-0344">Guanine-nucleotide releasing factor</keyword>
<dbReference type="PANTHER" id="PTHR23113">
    <property type="entry name" value="GUANINE NUCLEOTIDE EXCHANGE FACTOR"/>
    <property type="match status" value="1"/>
</dbReference>
<dbReference type="InterPro" id="IPR008937">
    <property type="entry name" value="Ras-like_GEF"/>
</dbReference>
<proteinExistence type="inferred from homology"/>
<dbReference type="PROSITE" id="PS00636">
    <property type="entry name" value="DNAJ_1"/>
    <property type="match status" value="1"/>
</dbReference>
<dbReference type="InterPro" id="IPR000159">
    <property type="entry name" value="RA_dom"/>
</dbReference>
<dbReference type="SUPFAM" id="SSF48366">
    <property type="entry name" value="Ras GEF"/>
    <property type="match status" value="1"/>
</dbReference>
<feature type="compositionally biased region" description="Polar residues" evidence="4">
    <location>
        <begin position="1414"/>
        <end position="1430"/>
    </location>
</feature>
<dbReference type="SMART" id="SM00314">
    <property type="entry name" value="RA"/>
    <property type="match status" value="1"/>
</dbReference>
<dbReference type="SUPFAM" id="SSF51206">
    <property type="entry name" value="cAMP-binding domain-like"/>
    <property type="match status" value="1"/>
</dbReference>
<dbReference type="Gene3D" id="1.10.840.10">
    <property type="entry name" value="Ras guanine-nucleotide exchange factors catalytic domain"/>
    <property type="match status" value="1"/>
</dbReference>
<dbReference type="PROSITE" id="PS50106">
    <property type="entry name" value="PDZ"/>
    <property type="match status" value="1"/>
</dbReference>
<dbReference type="PROSITE" id="PS50076">
    <property type="entry name" value="DNAJ_2"/>
    <property type="match status" value="1"/>
</dbReference>
<dbReference type="Pfam" id="PF00595">
    <property type="entry name" value="PDZ"/>
    <property type="match status" value="1"/>
</dbReference>
<dbReference type="InterPro" id="IPR000595">
    <property type="entry name" value="cNMP-bd_dom"/>
</dbReference>
<feature type="compositionally biased region" description="Polar residues" evidence="4">
    <location>
        <begin position="709"/>
        <end position="737"/>
    </location>
</feature>
<dbReference type="Pfam" id="PF00617">
    <property type="entry name" value="RasGEF"/>
    <property type="match status" value="1"/>
</dbReference>
<feature type="region of interest" description="Disordered" evidence="4">
    <location>
        <begin position="1182"/>
        <end position="1258"/>
    </location>
</feature>
<dbReference type="PRINTS" id="PR00625">
    <property type="entry name" value="JDOMAIN"/>
</dbReference>
<organism evidence="11">
    <name type="scientific">Darwinula stevensoni</name>
    <dbReference type="NCBI Taxonomy" id="69355"/>
    <lineage>
        <taxon>Eukaryota</taxon>
        <taxon>Metazoa</taxon>
        <taxon>Ecdysozoa</taxon>
        <taxon>Arthropoda</taxon>
        <taxon>Crustacea</taxon>
        <taxon>Oligostraca</taxon>
        <taxon>Ostracoda</taxon>
        <taxon>Podocopa</taxon>
        <taxon>Podocopida</taxon>
        <taxon>Darwinulocopina</taxon>
        <taxon>Darwinuloidea</taxon>
        <taxon>Darwinulidae</taxon>
        <taxon>Darwinula</taxon>
    </lineage>
</organism>
<name>A0A7R8ZYJ7_9CRUS</name>
<evidence type="ECO:0000259" key="7">
    <source>
        <dbReference type="PROSITE" id="PS50076"/>
    </source>
</evidence>
<dbReference type="InterPro" id="IPR018253">
    <property type="entry name" value="DnaJ_domain_CS"/>
</dbReference>
<dbReference type="PANTHER" id="PTHR23113:SF249">
    <property type="entry name" value="RAP GUANINE NUCLEOTIDE EXCHANGE FACTOR 6"/>
    <property type="match status" value="1"/>
</dbReference>
<dbReference type="InterPro" id="IPR029071">
    <property type="entry name" value="Ubiquitin-like_domsf"/>
</dbReference>
<accession>A0A7R8ZYJ7</accession>
<dbReference type="Pfam" id="PF00226">
    <property type="entry name" value="DnaJ"/>
    <property type="match status" value="1"/>
</dbReference>
<dbReference type="FunFam" id="2.60.120.10:FF:000088">
    <property type="entry name" value="Guanine nucleotide exchange factor"/>
    <property type="match status" value="1"/>
</dbReference>
<evidence type="ECO:0000259" key="10">
    <source>
        <dbReference type="PROSITE" id="PS50212"/>
    </source>
</evidence>
<evidence type="ECO:0000256" key="4">
    <source>
        <dbReference type="SAM" id="MobiDB-lite"/>
    </source>
</evidence>
<dbReference type="InterPro" id="IPR036034">
    <property type="entry name" value="PDZ_sf"/>
</dbReference>
<dbReference type="InterPro" id="IPR018490">
    <property type="entry name" value="cNMP-bd_dom_sf"/>
</dbReference>
<dbReference type="Gene3D" id="1.20.870.10">
    <property type="entry name" value="Son of sevenless (SoS) protein Chain: S domain 1"/>
    <property type="match status" value="1"/>
</dbReference>
<feature type="region of interest" description="Disordered" evidence="4">
    <location>
        <begin position="1589"/>
        <end position="1612"/>
    </location>
</feature>
<dbReference type="Gene3D" id="2.60.120.10">
    <property type="entry name" value="Jelly Rolls"/>
    <property type="match status" value="1"/>
</dbReference>
<feature type="compositionally biased region" description="Low complexity" evidence="4">
    <location>
        <begin position="654"/>
        <end position="676"/>
    </location>
</feature>
<feature type="domain" description="J" evidence="7">
    <location>
        <begin position="1526"/>
        <end position="1590"/>
    </location>
</feature>
<feature type="compositionally biased region" description="Basic and acidic residues" evidence="4">
    <location>
        <begin position="53"/>
        <end position="71"/>
    </location>
</feature>
<evidence type="ECO:0000313" key="12">
    <source>
        <dbReference type="Proteomes" id="UP000677054"/>
    </source>
</evidence>
<feature type="region of interest" description="Disordered" evidence="4">
    <location>
        <begin position="709"/>
        <end position="758"/>
    </location>
</feature>
<feature type="domain" description="Cyclic nucleotide-binding" evidence="6">
    <location>
        <begin position="252"/>
        <end position="351"/>
    </location>
</feature>
<feature type="compositionally biased region" description="Polar residues" evidence="4">
    <location>
        <begin position="744"/>
        <end position="754"/>
    </location>
</feature>
<comment type="similarity">
    <text evidence="1">Belongs to the RAPGEF2 family.</text>
</comment>
<dbReference type="CDD" id="cd01785">
    <property type="entry name" value="RA_PDZ-GEF1"/>
    <property type="match status" value="1"/>
</dbReference>
<dbReference type="Gene3D" id="3.10.20.90">
    <property type="entry name" value="Phosphatidylinositol 3-kinase Catalytic Subunit, Chain A, domain 1"/>
    <property type="match status" value="1"/>
</dbReference>
<evidence type="ECO:0000259" key="8">
    <source>
        <dbReference type="PROSITE" id="PS50106"/>
    </source>
</evidence>
<dbReference type="InterPro" id="IPR036869">
    <property type="entry name" value="J_dom_sf"/>
</dbReference>
<dbReference type="Pfam" id="PF00618">
    <property type="entry name" value="RasGEF_N"/>
    <property type="match status" value="1"/>
</dbReference>
<feature type="compositionally biased region" description="Low complexity" evidence="4">
    <location>
        <begin position="1182"/>
        <end position="1207"/>
    </location>
</feature>
<dbReference type="Gene3D" id="1.10.287.110">
    <property type="entry name" value="DnaJ domain"/>
    <property type="match status" value="1"/>
</dbReference>
<dbReference type="EMBL" id="CAJPEV010000162">
    <property type="protein sequence ID" value="CAG0881631.1"/>
    <property type="molecule type" value="Genomic_DNA"/>
</dbReference>
<reference evidence="11" key="1">
    <citation type="submission" date="2020-11" db="EMBL/GenBank/DDBJ databases">
        <authorList>
            <person name="Tran Van P."/>
        </authorList>
    </citation>
    <scope>NUCLEOTIDE SEQUENCE</scope>
</reference>
<evidence type="ECO:0000256" key="2">
    <source>
        <dbReference type="ARBA" id="ARBA00022658"/>
    </source>
</evidence>
<dbReference type="CDD" id="cd06257">
    <property type="entry name" value="DnaJ"/>
    <property type="match status" value="1"/>
</dbReference>
<dbReference type="SUPFAM" id="SSF46565">
    <property type="entry name" value="Chaperone J-domain"/>
    <property type="match status" value="1"/>
</dbReference>
<dbReference type="InterPro" id="IPR001623">
    <property type="entry name" value="DnaJ_domain"/>
</dbReference>
<dbReference type="Gene3D" id="2.30.42.10">
    <property type="match status" value="1"/>
</dbReference>
<keyword evidence="12" id="KW-1185">Reference proteome</keyword>
<dbReference type="PROSITE" id="PS50042">
    <property type="entry name" value="CNMP_BINDING_3"/>
    <property type="match status" value="1"/>
</dbReference>
<dbReference type="InterPro" id="IPR001895">
    <property type="entry name" value="RASGEF_cat_dom"/>
</dbReference>
<evidence type="ECO:0000256" key="1">
    <source>
        <dbReference type="ARBA" id="ARBA00010829"/>
    </source>
</evidence>
<dbReference type="InterPro" id="IPR014710">
    <property type="entry name" value="RmlC-like_jellyroll"/>
</dbReference>
<evidence type="ECO:0000256" key="3">
    <source>
        <dbReference type="PROSITE-ProRule" id="PRU00168"/>
    </source>
</evidence>
<feature type="compositionally biased region" description="Pro residues" evidence="4">
    <location>
        <begin position="1240"/>
        <end position="1250"/>
    </location>
</feature>
<dbReference type="PROSITE" id="PS50200">
    <property type="entry name" value="RA"/>
    <property type="match status" value="1"/>
</dbReference>
<dbReference type="SMART" id="SM00147">
    <property type="entry name" value="RasGEF"/>
    <property type="match status" value="1"/>
</dbReference>
<dbReference type="SMART" id="SM00100">
    <property type="entry name" value="cNMP"/>
    <property type="match status" value="1"/>
</dbReference>
<dbReference type="PROSITE" id="PS50009">
    <property type="entry name" value="RASGEF_CAT"/>
    <property type="match status" value="1"/>
</dbReference>
<evidence type="ECO:0008006" key="13">
    <source>
        <dbReference type="Google" id="ProtNLM"/>
    </source>
</evidence>
<dbReference type="EMBL" id="LR899679">
    <property type="protein sequence ID" value="CAD7241670.1"/>
    <property type="molecule type" value="Genomic_DNA"/>
</dbReference>
<evidence type="ECO:0000259" key="9">
    <source>
        <dbReference type="PROSITE" id="PS50200"/>
    </source>
</evidence>
<feature type="domain" description="Ras-associating" evidence="9">
    <location>
        <begin position="761"/>
        <end position="847"/>
    </location>
</feature>
<feature type="region of interest" description="Disordered" evidence="4">
    <location>
        <begin position="1359"/>
        <end position="1446"/>
    </location>
</feature>
<dbReference type="InterPro" id="IPR036964">
    <property type="entry name" value="RASGEF_cat_dom_sf"/>
</dbReference>
<dbReference type="SMART" id="SM00271">
    <property type="entry name" value="DnaJ"/>
    <property type="match status" value="1"/>
</dbReference>
<dbReference type="InterPro" id="IPR001478">
    <property type="entry name" value="PDZ"/>
</dbReference>
<dbReference type="Pfam" id="PF00788">
    <property type="entry name" value="RA"/>
    <property type="match status" value="1"/>
</dbReference>
<dbReference type="CDD" id="cd06755">
    <property type="entry name" value="PDZ_RapGEF2_RapGEF6-like"/>
    <property type="match status" value="1"/>
</dbReference>
<feature type="domain" description="N-terminal Ras-GEF" evidence="10">
    <location>
        <begin position="382"/>
        <end position="496"/>
    </location>
</feature>
<feature type="region of interest" description="Disordered" evidence="4">
    <location>
        <begin position="589"/>
        <end position="619"/>
    </location>
</feature>
<gene>
    <name evidence="11" type="ORF">DSTB1V02_LOCUS1652</name>
</gene>
<dbReference type="InterPro" id="IPR000651">
    <property type="entry name" value="Ras-like_Gua-exchang_fac_N"/>
</dbReference>
<dbReference type="InterPro" id="IPR023578">
    <property type="entry name" value="Ras_GEF_dom_sf"/>
</dbReference>
<dbReference type="CDD" id="cd00155">
    <property type="entry name" value="RasGEF"/>
    <property type="match status" value="1"/>
</dbReference>
<dbReference type="Proteomes" id="UP000677054">
    <property type="component" value="Unassembled WGS sequence"/>
</dbReference>
<dbReference type="GO" id="GO:0005085">
    <property type="term" value="F:guanyl-nucleotide exchange factor activity"/>
    <property type="evidence" value="ECO:0007669"/>
    <property type="project" value="UniProtKB-KW"/>
</dbReference>
<dbReference type="CDD" id="cd06224">
    <property type="entry name" value="REM"/>
    <property type="match status" value="1"/>
</dbReference>